<reference evidence="4 5" key="1">
    <citation type="journal article" date="2016" name="Nat. Commun.">
        <title>Thousands of microbial genomes shed light on interconnected biogeochemical processes in an aquifer system.</title>
        <authorList>
            <person name="Anantharaman K."/>
            <person name="Brown C.T."/>
            <person name="Hug L.A."/>
            <person name="Sharon I."/>
            <person name="Castelle C.J."/>
            <person name="Probst A.J."/>
            <person name="Thomas B.C."/>
            <person name="Singh A."/>
            <person name="Wilkins M.J."/>
            <person name="Karaoz U."/>
            <person name="Brodie E.L."/>
            <person name="Williams K.H."/>
            <person name="Hubbard S.S."/>
            <person name="Banfield J.F."/>
        </authorList>
    </citation>
    <scope>NUCLEOTIDE SEQUENCE [LARGE SCALE GENOMIC DNA]</scope>
</reference>
<name>A0A1G2MMV4_9BACT</name>
<dbReference type="InterPro" id="IPR023620">
    <property type="entry name" value="SmpB"/>
</dbReference>
<proteinExistence type="inferred from homology"/>
<dbReference type="GO" id="GO:0005829">
    <property type="term" value="C:cytosol"/>
    <property type="evidence" value="ECO:0007669"/>
    <property type="project" value="TreeGrafter"/>
</dbReference>
<dbReference type="EMBL" id="MHRM01000002">
    <property type="protein sequence ID" value="OHA24539.1"/>
    <property type="molecule type" value="Genomic_DNA"/>
</dbReference>
<dbReference type="InterPro" id="IPR020081">
    <property type="entry name" value="SsrA-bd_prot_CS"/>
</dbReference>
<dbReference type="NCBIfam" id="TIGR00086">
    <property type="entry name" value="smpB"/>
    <property type="match status" value="1"/>
</dbReference>
<evidence type="ECO:0000256" key="1">
    <source>
        <dbReference type="ARBA" id="ARBA00022490"/>
    </source>
</evidence>
<dbReference type="PROSITE" id="PS01317">
    <property type="entry name" value="SSRP"/>
    <property type="match status" value="1"/>
</dbReference>
<dbReference type="CDD" id="cd09294">
    <property type="entry name" value="SmpB"/>
    <property type="match status" value="1"/>
</dbReference>
<dbReference type="NCBIfam" id="NF003843">
    <property type="entry name" value="PRK05422.1"/>
    <property type="match status" value="1"/>
</dbReference>
<gene>
    <name evidence="3" type="primary">smpB</name>
    <name evidence="4" type="ORF">A3D50_01695</name>
</gene>
<protein>
    <recommendedName>
        <fullName evidence="3">SsrA-binding protein</fullName>
    </recommendedName>
    <alternativeName>
        <fullName evidence="3">Small protein B</fullName>
    </alternativeName>
</protein>
<evidence type="ECO:0000313" key="4">
    <source>
        <dbReference type="EMBL" id="OHA24539.1"/>
    </source>
</evidence>
<dbReference type="HAMAP" id="MF_00023">
    <property type="entry name" value="SmpB"/>
    <property type="match status" value="1"/>
</dbReference>
<keyword evidence="2 3" id="KW-0694">RNA-binding</keyword>
<organism evidence="4 5">
    <name type="scientific">Candidatus Taylorbacteria bacterium RIFCSPHIGHO2_02_FULL_44_12</name>
    <dbReference type="NCBI Taxonomy" id="1802308"/>
    <lineage>
        <taxon>Bacteria</taxon>
        <taxon>Candidatus Tayloriibacteriota</taxon>
    </lineage>
</organism>
<dbReference type="Proteomes" id="UP000178413">
    <property type="component" value="Unassembled WGS sequence"/>
</dbReference>
<dbReference type="GO" id="GO:0003723">
    <property type="term" value="F:RNA binding"/>
    <property type="evidence" value="ECO:0007669"/>
    <property type="project" value="UniProtKB-UniRule"/>
</dbReference>
<dbReference type="InterPro" id="IPR000037">
    <property type="entry name" value="SsrA-bd_prot"/>
</dbReference>
<dbReference type="PANTHER" id="PTHR30308:SF2">
    <property type="entry name" value="SSRA-BINDING PROTEIN"/>
    <property type="match status" value="1"/>
</dbReference>
<comment type="similarity">
    <text evidence="3">Belongs to the SmpB family.</text>
</comment>
<dbReference type="AlphaFoldDB" id="A0A1G2MMV4"/>
<dbReference type="STRING" id="1802308.A3D50_01695"/>
<dbReference type="SUPFAM" id="SSF74982">
    <property type="entry name" value="Small protein B (SmpB)"/>
    <property type="match status" value="1"/>
</dbReference>
<dbReference type="GO" id="GO:0070929">
    <property type="term" value="P:trans-translation"/>
    <property type="evidence" value="ECO:0007669"/>
    <property type="project" value="UniProtKB-UniRule"/>
</dbReference>
<evidence type="ECO:0000256" key="2">
    <source>
        <dbReference type="ARBA" id="ARBA00022884"/>
    </source>
</evidence>
<evidence type="ECO:0000256" key="3">
    <source>
        <dbReference type="HAMAP-Rule" id="MF_00023"/>
    </source>
</evidence>
<sequence>MSILLDNKKAHLNYEVLETFEAGIELFGFEVKSLKNKQGSLDGAHVIIRGGEAYAIGILVPPYQQNNTPKDYESRRNRRLVLTKKEIARMADIESGRGLTIVPLSMYIKGDRIKISLASVRGKNKRDKRETIKRREVDRAIRREFRDR</sequence>
<comment type="function">
    <text evidence="3">Required for rescue of stalled ribosomes mediated by trans-translation. Binds to transfer-messenger RNA (tmRNA), required for stable association of tmRNA with ribosomes. tmRNA and SmpB together mimic tRNA shape, replacing the anticodon stem-loop with SmpB. tmRNA is encoded by the ssrA gene; the 2 termini fold to resemble tRNA(Ala) and it encodes a 'tag peptide', a short internal open reading frame. During trans-translation Ala-aminoacylated tmRNA acts like a tRNA, entering the A-site of stalled ribosomes, displacing the stalled mRNA. The ribosome then switches to translate the ORF on the tmRNA; the nascent peptide is terminated with the 'tag peptide' encoded by the tmRNA and targeted for degradation. The ribosome is freed to recommence translation, which seems to be the essential function of trans-translation.</text>
</comment>
<dbReference type="GO" id="GO:0070930">
    <property type="term" value="P:trans-translation-dependent protein tagging"/>
    <property type="evidence" value="ECO:0007669"/>
    <property type="project" value="TreeGrafter"/>
</dbReference>
<dbReference type="Gene3D" id="2.40.280.10">
    <property type="match status" value="1"/>
</dbReference>
<dbReference type="Pfam" id="PF01668">
    <property type="entry name" value="SmpB"/>
    <property type="match status" value="1"/>
</dbReference>
<keyword evidence="1 3" id="KW-0963">Cytoplasm</keyword>
<comment type="subcellular location">
    <subcellularLocation>
        <location evidence="3">Cytoplasm</location>
    </subcellularLocation>
    <text evidence="3">The tmRNA-SmpB complex associates with stalled 70S ribosomes.</text>
</comment>
<dbReference type="PANTHER" id="PTHR30308">
    <property type="entry name" value="TMRNA-BINDING COMPONENT OF TRANS-TRANSLATION TAGGING COMPLEX"/>
    <property type="match status" value="1"/>
</dbReference>
<evidence type="ECO:0000313" key="5">
    <source>
        <dbReference type="Proteomes" id="UP000178413"/>
    </source>
</evidence>
<accession>A0A1G2MMV4</accession>
<comment type="caution">
    <text evidence="4">The sequence shown here is derived from an EMBL/GenBank/DDBJ whole genome shotgun (WGS) entry which is preliminary data.</text>
</comment>